<evidence type="ECO:0008006" key="3">
    <source>
        <dbReference type="Google" id="ProtNLM"/>
    </source>
</evidence>
<dbReference type="STRING" id="1137799.GZ78_17495"/>
<reference evidence="1 2" key="1">
    <citation type="submission" date="2014-06" db="EMBL/GenBank/DDBJ databases">
        <title>Whole Genome Sequences of Three Symbiotic Endozoicomonas Bacteria.</title>
        <authorList>
            <person name="Neave M.J."/>
            <person name="Apprill A."/>
            <person name="Voolstra C.R."/>
        </authorList>
    </citation>
    <scope>NUCLEOTIDE SEQUENCE [LARGE SCALE GENOMIC DNA]</scope>
    <source>
        <strain evidence="1 2">DSM 25634</strain>
    </source>
</reference>
<accession>A0A081NGG6</accession>
<evidence type="ECO:0000313" key="1">
    <source>
        <dbReference type="EMBL" id="KEQ17539.1"/>
    </source>
</evidence>
<dbReference type="eggNOG" id="ENOG5033EDP">
    <property type="taxonomic scope" value="Bacteria"/>
</dbReference>
<dbReference type="EMBL" id="JOKH01000003">
    <property type="protein sequence ID" value="KEQ17539.1"/>
    <property type="molecule type" value="Genomic_DNA"/>
</dbReference>
<evidence type="ECO:0000313" key="2">
    <source>
        <dbReference type="Proteomes" id="UP000028073"/>
    </source>
</evidence>
<dbReference type="OrthoDB" id="6986781at2"/>
<name>A0A081NGG6_9GAMM</name>
<dbReference type="RefSeq" id="WP_034837923.1">
    <property type="nucleotide sequence ID" value="NZ_JOKH01000003.1"/>
</dbReference>
<comment type="caution">
    <text evidence="1">The sequence shown here is derived from an EMBL/GenBank/DDBJ whole genome shotgun (WGS) entry which is preliminary data.</text>
</comment>
<organism evidence="1 2">
    <name type="scientific">Endozoicomonas numazuensis</name>
    <dbReference type="NCBI Taxonomy" id="1137799"/>
    <lineage>
        <taxon>Bacteria</taxon>
        <taxon>Pseudomonadati</taxon>
        <taxon>Pseudomonadota</taxon>
        <taxon>Gammaproteobacteria</taxon>
        <taxon>Oceanospirillales</taxon>
        <taxon>Endozoicomonadaceae</taxon>
        <taxon>Endozoicomonas</taxon>
    </lineage>
</organism>
<dbReference type="Proteomes" id="UP000028073">
    <property type="component" value="Unassembled WGS sequence"/>
</dbReference>
<proteinExistence type="predicted"/>
<protein>
    <recommendedName>
        <fullName evidence="3">N-acetyltransferase domain-containing protein</fullName>
    </recommendedName>
</protein>
<dbReference type="AlphaFoldDB" id="A0A081NGG6"/>
<sequence>MKEIEKFCDDLNSFLVGRFNYKESLAHADLSNNISAKRKAYDLYLRYKPKPIYWKEDTIVIARIFFHKTKVGSGKSFLKFLVEHSNKYCYKYIAIESMNENSKQFSDKFGFKEYKEPKNAIISIKKLRNILENYE</sequence>
<gene>
    <name evidence="1" type="ORF">GZ78_17495</name>
</gene>
<keyword evidence="2" id="KW-1185">Reference proteome</keyword>